<dbReference type="RefSeq" id="WP_133354622.1">
    <property type="nucleotide sequence ID" value="NZ_SMZJ02000001.1"/>
</dbReference>
<dbReference type="InterPro" id="IPR017850">
    <property type="entry name" value="Alkaline_phosphatase_core_sf"/>
</dbReference>
<evidence type="ECO:0000256" key="2">
    <source>
        <dbReference type="ARBA" id="ARBA00022801"/>
    </source>
</evidence>
<name>A0A562YIM9_9FLAO</name>
<proteinExistence type="inferred from homology"/>
<dbReference type="GO" id="GO:0004065">
    <property type="term" value="F:arylsulfatase activity"/>
    <property type="evidence" value="ECO:0007669"/>
    <property type="project" value="TreeGrafter"/>
</dbReference>
<evidence type="ECO:0000256" key="1">
    <source>
        <dbReference type="ARBA" id="ARBA00008779"/>
    </source>
</evidence>
<dbReference type="PANTHER" id="PTHR42693">
    <property type="entry name" value="ARYLSULFATASE FAMILY MEMBER"/>
    <property type="match status" value="1"/>
</dbReference>
<dbReference type="Gene3D" id="3.40.720.10">
    <property type="entry name" value="Alkaline Phosphatase, subunit A"/>
    <property type="match status" value="1"/>
</dbReference>
<evidence type="ECO:0000259" key="3">
    <source>
        <dbReference type="Pfam" id="PF00884"/>
    </source>
</evidence>
<dbReference type="SUPFAM" id="SSF53649">
    <property type="entry name" value="Alkaline phosphatase-like"/>
    <property type="match status" value="1"/>
</dbReference>
<dbReference type="InterPro" id="IPR000917">
    <property type="entry name" value="Sulfatase_N"/>
</dbReference>
<dbReference type="CDD" id="cd16034">
    <property type="entry name" value="sulfatase_like"/>
    <property type="match status" value="1"/>
</dbReference>
<reference evidence="4 5" key="2">
    <citation type="submission" date="2019-07" db="EMBL/GenBank/DDBJ databases">
        <title>Seonamhaeicola sp. W255 draft genome.</title>
        <authorList>
            <person name="Zhang X.-Y."/>
            <person name="Zhang R."/>
            <person name="Zhong Y.-L."/>
            <person name="Du Z.-J."/>
        </authorList>
    </citation>
    <scope>NUCLEOTIDE SEQUENCE [LARGE SCALE GENOMIC DNA]</scope>
    <source>
        <strain evidence="4 5">W255</strain>
    </source>
</reference>
<dbReference type="OrthoDB" id="9789742at2"/>
<dbReference type="Proteomes" id="UP000295814">
    <property type="component" value="Unassembled WGS sequence"/>
</dbReference>
<protein>
    <submittedName>
        <fullName evidence="4">Sulfatase</fullName>
    </submittedName>
</protein>
<keyword evidence="5" id="KW-1185">Reference proteome</keyword>
<dbReference type="Pfam" id="PF00884">
    <property type="entry name" value="Sulfatase"/>
    <property type="match status" value="1"/>
</dbReference>
<dbReference type="PROSITE" id="PS51257">
    <property type="entry name" value="PROKAR_LIPOPROTEIN"/>
    <property type="match status" value="1"/>
</dbReference>
<sequence>MRNLLFLAAVLLLASCQSKKDELKPNVIFILTDQWRASSLGYAGDDMVQTPHLDEFAKEAVNFKNAVSVTPVCTPYRASLMTGRYPSSTGMFINDLYLPSEELCFAEIFNEAGYNTAYLGKWHLDGHGRGSNVAPERRQGWTFWKGSECDHNYVNEHYFENDNPNKKHWEGYSTYAIADEANKYMENHVNNDNQFCLFVSLGTPHFPHETAPEELKALYPPEKLILPPNVPESWEEKAREELQGYYAHCTATDKAIGDIISKIKELGIYDNSIIVFTSDHGEMMGGHDFRPYMKHQPFSESANVPFLVAYPNMGSNAGKLAEAAITTPDILPSLLSLCNIDIPEAIEGYDLSPVFKAPEQDKERAALYMNLSPFGIAFPTDEYRAVRTNQYTYVQTPDGPSMLFDDKNDFYQMNNLVNQPEYKEVQQKLEKQLMEELERIGETEIHPREYYLKKFGYYGREEFRENYHIDKVNNVKTVVSPYKTFEIE</sequence>
<dbReference type="AlphaFoldDB" id="A0A562YIM9"/>
<dbReference type="InterPro" id="IPR050738">
    <property type="entry name" value="Sulfatase"/>
</dbReference>
<accession>A0A562YIM9</accession>
<dbReference type="Gene3D" id="3.30.1120.10">
    <property type="match status" value="1"/>
</dbReference>
<keyword evidence="2" id="KW-0378">Hydrolase</keyword>
<evidence type="ECO:0000313" key="4">
    <source>
        <dbReference type="EMBL" id="TWO34539.1"/>
    </source>
</evidence>
<reference evidence="4 5" key="1">
    <citation type="submission" date="2019-03" db="EMBL/GenBank/DDBJ databases">
        <authorList>
            <person name="Zhong Y.L."/>
        </authorList>
    </citation>
    <scope>NUCLEOTIDE SEQUENCE [LARGE SCALE GENOMIC DNA]</scope>
    <source>
        <strain evidence="4 5">W255</strain>
    </source>
</reference>
<dbReference type="EMBL" id="SMZJ02000001">
    <property type="protein sequence ID" value="TWO34539.1"/>
    <property type="molecule type" value="Genomic_DNA"/>
</dbReference>
<dbReference type="PANTHER" id="PTHR42693:SF53">
    <property type="entry name" value="ENDO-4-O-SULFATASE"/>
    <property type="match status" value="1"/>
</dbReference>
<feature type="domain" description="Sulfatase N-terminal" evidence="3">
    <location>
        <begin position="25"/>
        <end position="339"/>
    </location>
</feature>
<organism evidence="4 5">
    <name type="scientific">Seonamhaeicola sediminis</name>
    <dbReference type="NCBI Taxonomy" id="2528206"/>
    <lineage>
        <taxon>Bacteria</taxon>
        <taxon>Pseudomonadati</taxon>
        <taxon>Bacteroidota</taxon>
        <taxon>Flavobacteriia</taxon>
        <taxon>Flavobacteriales</taxon>
        <taxon>Flavobacteriaceae</taxon>
    </lineage>
</organism>
<comment type="similarity">
    <text evidence="1">Belongs to the sulfatase family.</text>
</comment>
<gene>
    <name evidence="4" type="ORF">E1J38_001405</name>
</gene>
<comment type="caution">
    <text evidence="4">The sequence shown here is derived from an EMBL/GenBank/DDBJ whole genome shotgun (WGS) entry which is preliminary data.</text>
</comment>
<evidence type="ECO:0000313" key="5">
    <source>
        <dbReference type="Proteomes" id="UP000295814"/>
    </source>
</evidence>